<feature type="transmembrane region" description="Helical" evidence="3">
    <location>
        <begin position="685"/>
        <end position="712"/>
    </location>
</feature>
<evidence type="ECO:0000256" key="3">
    <source>
        <dbReference type="SAM" id="Phobius"/>
    </source>
</evidence>
<keyword evidence="3" id="KW-0472">Membrane</keyword>
<feature type="region of interest" description="Disordered" evidence="2">
    <location>
        <begin position="515"/>
        <end position="598"/>
    </location>
</feature>
<proteinExistence type="predicted"/>
<reference evidence="5" key="1">
    <citation type="submission" date="2016-05" db="EMBL/GenBank/DDBJ databases">
        <authorList>
            <person name="Naeem Raeece"/>
        </authorList>
    </citation>
    <scope>NUCLEOTIDE SEQUENCE [LARGE SCALE GENOMIC DNA]</scope>
</reference>
<name>A0A1A8X172_PLAOA</name>
<organism evidence="4 5">
    <name type="scientific">Plasmodium ovale curtisi</name>
    <dbReference type="NCBI Taxonomy" id="864141"/>
    <lineage>
        <taxon>Eukaryota</taxon>
        <taxon>Sar</taxon>
        <taxon>Alveolata</taxon>
        <taxon>Apicomplexa</taxon>
        <taxon>Aconoidasida</taxon>
        <taxon>Haemosporida</taxon>
        <taxon>Plasmodiidae</taxon>
        <taxon>Plasmodium</taxon>
        <taxon>Plasmodium (Plasmodium)</taxon>
    </lineage>
</organism>
<feature type="compositionally biased region" description="Low complexity" evidence="2">
    <location>
        <begin position="346"/>
        <end position="366"/>
    </location>
</feature>
<feature type="compositionally biased region" description="Polar residues" evidence="2">
    <location>
        <begin position="260"/>
        <end position="271"/>
    </location>
</feature>
<feature type="compositionally biased region" description="Basic and acidic residues" evidence="2">
    <location>
        <begin position="302"/>
        <end position="311"/>
    </location>
</feature>
<feature type="coiled-coil region" evidence="1">
    <location>
        <begin position="856"/>
        <end position="883"/>
    </location>
</feature>
<feature type="compositionally biased region" description="Polar residues" evidence="2">
    <location>
        <begin position="367"/>
        <end position="381"/>
    </location>
</feature>
<protein>
    <submittedName>
        <fullName evidence="4">STP1 protein</fullName>
    </submittedName>
</protein>
<evidence type="ECO:0000313" key="5">
    <source>
        <dbReference type="Proteomes" id="UP000078546"/>
    </source>
</evidence>
<feature type="region of interest" description="Disordered" evidence="2">
    <location>
        <begin position="196"/>
        <end position="381"/>
    </location>
</feature>
<dbReference type="EMBL" id="FLQV01001059">
    <property type="protein sequence ID" value="SBS98979.1"/>
    <property type="molecule type" value="Genomic_DNA"/>
</dbReference>
<feature type="compositionally biased region" description="Basic and acidic residues" evidence="2">
    <location>
        <begin position="243"/>
        <end position="256"/>
    </location>
</feature>
<dbReference type="Proteomes" id="UP000078546">
    <property type="component" value="Unassembled WGS sequence"/>
</dbReference>
<keyword evidence="3" id="KW-0812">Transmembrane</keyword>
<feature type="compositionally biased region" description="Polar residues" evidence="2">
    <location>
        <begin position="527"/>
        <end position="541"/>
    </location>
</feature>
<evidence type="ECO:0000256" key="2">
    <source>
        <dbReference type="SAM" id="MobiDB-lite"/>
    </source>
</evidence>
<dbReference type="AlphaFoldDB" id="A0A1A8X172"/>
<evidence type="ECO:0000256" key="1">
    <source>
        <dbReference type="SAM" id="Coils"/>
    </source>
</evidence>
<keyword evidence="3" id="KW-1133">Transmembrane helix</keyword>
<evidence type="ECO:0000313" key="4">
    <source>
        <dbReference type="EMBL" id="SBS98979.1"/>
    </source>
</evidence>
<gene>
    <name evidence="4" type="ORF">POVCU1_049970</name>
</gene>
<accession>A0A1A8X172</accession>
<sequence length="1028" mass="116065">MDHNLGYTTNTRDVPIGVFLAMIESDIKKLIQTHGHKNCGLRHVELCEKIRKIIYDNKNIVFQHMSPISKKKWNSDWDSRRSKYFNKLFQEEGFINMCFPTKYTNNPSLYQLMSKHIDFCKKKDEWRATLEKTSEYSECVNYNSWIETERKSFTVAYLKNVKDFTLPTVTKYFSTKEHPKGHDPLETYRKSKLNCTKYYPPKRSHPQKPIAKGPAKSLHPLTAPDVRKESQGKGGSSMPDRGVGIEKKHSDAKILPKTEPSASDSLTSLSKTKVHGTDNGQDADLKTKGTVSPINAQGAKGQHHEATDRKGQSPQQLPEPPSSISPKDSLAANVPDTLPPLVKDQVTVPDSTPSTTSATSHTTHSTQNVQSSLTSDVSLAQPQPPDVAAVIDQYSKEPTPPDPVGKSTDQDASLISALGPHSTLDPGLVSVPAAASNSSVSAILSTTVSTTSASTAGSSPDQDLHLITITPQSTATTPISTTPILTQTTTAMLDSSTSTVSSLGAKPIPGIIGITSTTDEHGKPKASTVSDSQNPNFVSSKKQNDTIPHPINAQSPGAKANLNINQSPSPPLGTPHDTPLGSHPGPPSVLSTGMSPERSPGVLPSLHDVVTNPDENILCKIKDSNYNIYLIEKPTVDGNKITSPRKPSQQSKDTMQISGTFLPKGTEPSNKLSITLTKILPLTSIIPTIIIILTTITLLFLLYKYTPIGLFLGRRKRRKKRDLRRMFVIPEEPTYKSPYKTMNEWDDHNLGKEIMENDIHMKLLEIKRYKQTIQKKKKKKKTTLIEMHMEVLKQNKNDEWKLYKGDFLEICVRGFINQENETYQNIPKCALTNNWIENHRNILEQWKKEEWFHILKNKWRNEKQKYKEKNDKLQENILNEQETHSIVSQKDIWKQWISKQATLIDTFKKEDWFKSMVYVQDKEKDNYCINEYNNITVTTETQLKNEKSNHENCRIKNIIQKLMVHIHMMVLEECIKEDIIKHKELCIDNFIEDIHNENNYDEKRNIPQCDTDDFKVLEFEEIHASRNK</sequence>
<keyword evidence="1" id="KW-0175">Coiled coil</keyword>